<evidence type="ECO:0000313" key="2">
    <source>
        <dbReference type="Proteomes" id="UP001642409"/>
    </source>
</evidence>
<reference evidence="1 2" key="1">
    <citation type="submission" date="2024-07" db="EMBL/GenBank/DDBJ databases">
        <authorList>
            <person name="Akdeniz Z."/>
        </authorList>
    </citation>
    <scope>NUCLEOTIDE SEQUENCE [LARGE SCALE GENOMIC DNA]</scope>
</reference>
<protein>
    <submittedName>
        <fullName evidence="1">Hypothetical_protein</fullName>
    </submittedName>
</protein>
<name>A0ABP1H8I2_9EUKA</name>
<dbReference type="Proteomes" id="UP001642409">
    <property type="component" value="Unassembled WGS sequence"/>
</dbReference>
<accession>A0ABP1H8I2</accession>
<proteinExistence type="predicted"/>
<dbReference type="EMBL" id="CAXDID020000023">
    <property type="protein sequence ID" value="CAL5988792.1"/>
    <property type="molecule type" value="Genomic_DNA"/>
</dbReference>
<comment type="caution">
    <text evidence="1">The sequence shown here is derived from an EMBL/GenBank/DDBJ whole genome shotgun (WGS) entry which is preliminary data.</text>
</comment>
<organism evidence="1 2">
    <name type="scientific">Hexamita inflata</name>
    <dbReference type="NCBI Taxonomy" id="28002"/>
    <lineage>
        <taxon>Eukaryota</taxon>
        <taxon>Metamonada</taxon>
        <taxon>Diplomonadida</taxon>
        <taxon>Hexamitidae</taxon>
        <taxon>Hexamitinae</taxon>
        <taxon>Hexamita</taxon>
    </lineage>
</organism>
<evidence type="ECO:0000313" key="1">
    <source>
        <dbReference type="EMBL" id="CAL5988792.1"/>
    </source>
</evidence>
<gene>
    <name evidence="1" type="ORF">HINF_LOCUS10543</name>
</gene>
<sequence length="361" mass="41781">MIKMSIFYNKPTKLRSSVLKYVRTHAILHQQNTTPLFDGKGSFWNGKDTFQGVFKEGKLKKLNENYVNQQAILEFNEMLEQKLGKIEVDKFYKIVGKNKRIDGKLTEDRHIKINLYEVEQCMQNNEYQPDYKLQIKNAQPAGWCNIKYPNRNIMKGQLNNNIVTDLRLIFANRDGLKLNTTASINLNNDFLTKINNEELLMSLLSEEEQKTALKHLHKNQVVENICEISFPNGNVLRGEVENQKVKNAVLTFKNGDVIPIIGEINIKQELIQRVNNNTFLDVSLIKDEIEDDTVKYIIYKDQNGEVVNEQQATNQTNQKKDQIDQNVEVQDQTNENADNTCLIAFSNGKSIKGQLQQNRKW</sequence>
<keyword evidence="2" id="KW-1185">Reference proteome</keyword>